<sequence>MTVQTKRSFTREQKIKKSNKKTFYSFLKIYLSVGRKIYTIHYYLSLIEIEILNF</sequence>
<name>A0A0F9Q0M5_9ZZZZ</name>
<gene>
    <name evidence="1" type="ORF">LCGC14_0832770</name>
</gene>
<comment type="caution">
    <text evidence="1">The sequence shown here is derived from an EMBL/GenBank/DDBJ whole genome shotgun (WGS) entry which is preliminary data.</text>
</comment>
<organism evidence="1">
    <name type="scientific">marine sediment metagenome</name>
    <dbReference type="NCBI Taxonomy" id="412755"/>
    <lineage>
        <taxon>unclassified sequences</taxon>
        <taxon>metagenomes</taxon>
        <taxon>ecological metagenomes</taxon>
    </lineage>
</organism>
<dbReference type="AlphaFoldDB" id="A0A0F9Q0M5"/>
<evidence type="ECO:0000313" key="1">
    <source>
        <dbReference type="EMBL" id="KKN30557.1"/>
    </source>
</evidence>
<protein>
    <submittedName>
        <fullName evidence="1">Uncharacterized protein</fullName>
    </submittedName>
</protein>
<proteinExistence type="predicted"/>
<accession>A0A0F9Q0M5</accession>
<reference evidence="1" key="1">
    <citation type="journal article" date="2015" name="Nature">
        <title>Complex archaea that bridge the gap between prokaryotes and eukaryotes.</title>
        <authorList>
            <person name="Spang A."/>
            <person name="Saw J.H."/>
            <person name="Jorgensen S.L."/>
            <person name="Zaremba-Niedzwiedzka K."/>
            <person name="Martijn J."/>
            <person name="Lind A.E."/>
            <person name="van Eijk R."/>
            <person name="Schleper C."/>
            <person name="Guy L."/>
            <person name="Ettema T.J."/>
        </authorList>
    </citation>
    <scope>NUCLEOTIDE SEQUENCE</scope>
</reference>
<dbReference type="EMBL" id="LAZR01002397">
    <property type="protein sequence ID" value="KKN30557.1"/>
    <property type="molecule type" value="Genomic_DNA"/>
</dbReference>